<proteinExistence type="predicted"/>
<name>A0A6C0CUY0_9ZZZZ</name>
<reference evidence="1" key="1">
    <citation type="journal article" date="2020" name="Nature">
        <title>Giant virus diversity and host interactions through global metagenomics.</title>
        <authorList>
            <person name="Schulz F."/>
            <person name="Roux S."/>
            <person name="Paez-Espino D."/>
            <person name="Jungbluth S."/>
            <person name="Walsh D.A."/>
            <person name="Denef V.J."/>
            <person name="McMahon K.D."/>
            <person name="Konstantinidis K.T."/>
            <person name="Eloe-Fadrosh E.A."/>
            <person name="Kyrpides N.C."/>
            <person name="Woyke T."/>
        </authorList>
    </citation>
    <scope>NUCLEOTIDE SEQUENCE</scope>
    <source>
        <strain evidence="1">GVMAG-M-3300022752-66</strain>
    </source>
</reference>
<sequence>MSTPSEEEPTKEKCIENIHSLFDKYNDNVYMMQRLQYHLLNILPSTLENEDKNHVKRQERANFLSNEQKIFIQVFLSKNRYYYLTNNNCFYHYNGKSFSSVREDDIQHQLLSNISKDRTLMQWKYKTKINIIKQIKERNLFQCVPEPETIQNVIRNLYPVLFKSKNEAKYFLTIIGDNILKKNNDLIFLIKPTIKKILVELDNIVYITSGFTNPTFNFMTKYHETYSFEKCRILNINDMIDIDIWKSILKKIGLDLLCVAVHYSNRCDSDAFISNHVDEEFKNYTLYLKNNSQKAVLDKFCASCIQKIDYTSSTPISINWKNMHYLWKNYISGCSLPNMIYSHQLKTILKDRYKYDETTDSFLNVISKYLPNVSNFLLFWEKTIQISDMSQETEVEEIENEFEIDELCSLFKKWVSQQQTSEVLSKNGNVNERDVIKIIKHFYPNVEIEDNKYVLNISCTMWNKVSDVNEYLQMFQIYCNENRKKGTDDSLISFDEIYDFYCEKIKPTNCFVVNKRFFEKYLFFKLNGFIEYEKFVNPIWYYSE</sequence>
<organism evidence="1">
    <name type="scientific">viral metagenome</name>
    <dbReference type="NCBI Taxonomy" id="1070528"/>
    <lineage>
        <taxon>unclassified sequences</taxon>
        <taxon>metagenomes</taxon>
        <taxon>organismal metagenomes</taxon>
    </lineage>
</organism>
<evidence type="ECO:0000313" key="1">
    <source>
        <dbReference type="EMBL" id="QHT08328.1"/>
    </source>
</evidence>
<dbReference type="AlphaFoldDB" id="A0A6C0CUY0"/>
<dbReference type="EMBL" id="MN739494">
    <property type="protein sequence ID" value="QHT08328.1"/>
    <property type="molecule type" value="Genomic_DNA"/>
</dbReference>
<accession>A0A6C0CUY0</accession>
<protein>
    <submittedName>
        <fullName evidence="1">Uncharacterized protein</fullName>
    </submittedName>
</protein>